<gene>
    <name evidence="1" type="ORF">BU25DRAFT_405368</name>
</gene>
<evidence type="ECO:0000313" key="1">
    <source>
        <dbReference type="EMBL" id="KAF2633475.1"/>
    </source>
</evidence>
<organism evidence="1 2">
    <name type="scientific">Macroventuria anomochaeta</name>
    <dbReference type="NCBI Taxonomy" id="301207"/>
    <lineage>
        <taxon>Eukaryota</taxon>
        <taxon>Fungi</taxon>
        <taxon>Dikarya</taxon>
        <taxon>Ascomycota</taxon>
        <taxon>Pezizomycotina</taxon>
        <taxon>Dothideomycetes</taxon>
        <taxon>Pleosporomycetidae</taxon>
        <taxon>Pleosporales</taxon>
        <taxon>Pleosporineae</taxon>
        <taxon>Didymellaceae</taxon>
        <taxon>Macroventuria</taxon>
    </lineage>
</organism>
<sequence length="113" mass="13033">MAWAPDAPTLEHYRLLILGQILNQDTIRSIENIMLFAQPPDPVHRSDIDAWWKGEGLDIIQYESLGHVVLVTTTPLARRSAYVRWLRLSVNALNNLFVPIDPKRQCLRWSSKT</sequence>
<protein>
    <submittedName>
        <fullName evidence="1">Uncharacterized protein</fullName>
    </submittedName>
</protein>
<evidence type="ECO:0000313" key="2">
    <source>
        <dbReference type="Proteomes" id="UP000799754"/>
    </source>
</evidence>
<name>A0ACB6SIM8_9PLEO</name>
<keyword evidence="2" id="KW-1185">Reference proteome</keyword>
<reference evidence="1" key="1">
    <citation type="journal article" date="2020" name="Stud. Mycol.">
        <title>101 Dothideomycetes genomes: a test case for predicting lifestyles and emergence of pathogens.</title>
        <authorList>
            <person name="Haridas S."/>
            <person name="Albert R."/>
            <person name="Binder M."/>
            <person name="Bloem J."/>
            <person name="Labutti K."/>
            <person name="Salamov A."/>
            <person name="Andreopoulos B."/>
            <person name="Baker S."/>
            <person name="Barry K."/>
            <person name="Bills G."/>
            <person name="Bluhm B."/>
            <person name="Cannon C."/>
            <person name="Castanera R."/>
            <person name="Culley D."/>
            <person name="Daum C."/>
            <person name="Ezra D."/>
            <person name="Gonzalez J."/>
            <person name="Henrissat B."/>
            <person name="Kuo A."/>
            <person name="Liang C."/>
            <person name="Lipzen A."/>
            <person name="Lutzoni F."/>
            <person name="Magnuson J."/>
            <person name="Mondo S."/>
            <person name="Nolan M."/>
            <person name="Ohm R."/>
            <person name="Pangilinan J."/>
            <person name="Park H.-J."/>
            <person name="Ramirez L."/>
            <person name="Alfaro M."/>
            <person name="Sun H."/>
            <person name="Tritt A."/>
            <person name="Yoshinaga Y."/>
            <person name="Zwiers L.-H."/>
            <person name="Turgeon B."/>
            <person name="Goodwin S."/>
            <person name="Spatafora J."/>
            <person name="Crous P."/>
            <person name="Grigoriev I."/>
        </authorList>
    </citation>
    <scope>NUCLEOTIDE SEQUENCE</scope>
    <source>
        <strain evidence="1">CBS 525.71</strain>
    </source>
</reference>
<dbReference type="EMBL" id="MU006701">
    <property type="protein sequence ID" value="KAF2633475.1"/>
    <property type="molecule type" value="Genomic_DNA"/>
</dbReference>
<proteinExistence type="predicted"/>
<accession>A0ACB6SIM8</accession>
<dbReference type="Proteomes" id="UP000799754">
    <property type="component" value="Unassembled WGS sequence"/>
</dbReference>
<comment type="caution">
    <text evidence="1">The sequence shown here is derived from an EMBL/GenBank/DDBJ whole genome shotgun (WGS) entry which is preliminary data.</text>
</comment>